<evidence type="ECO:0000313" key="2">
    <source>
        <dbReference type="Proteomes" id="UP000060630"/>
    </source>
</evidence>
<gene>
    <name evidence="1" type="ORF">WL29_18260</name>
</gene>
<protein>
    <submittedName>
        <fullName evidence="1">Uncharacterized protein</fullName>
    </submittedName>
</protein>
<organism evidence="1 2">
    <name type="scientific">Burkholderia ubonensis</name>
    <dbReference type="NCBI Taxonomy" id="101571"/>
    <lineage>
        <taxon>Bacteria</taxon>
        <taxon>Pseudomonadati</taxon>
        <taxon>Pseudomonadota</taxon>
        <taxon>Betaproteobacteria</taxon>
        <taxon>Burkholderiales</taxon>
        <taxon>Burkholderiaceae</taxon>
        <taxon>Burkholderia</taxon>
        <taxon>Burkholderia cepacia complex</taxon>
    </lineage>
</organism>
<dbReference type="Proteomes" id="UP000060630">
    <property type="component" value="Unassembled WGS sequence"/>
</dbReference>
<accession>A0A106SS15</accession>
<dbReference type="EMBL" id="LPHD01000032">
    <property type="protein sequence ID" value="KWA84905.1"/>
    <property type="molecule type" value="Genomic_DNA"/>
</dbReference>
<comment type="caution">
    <text evidence="1">The sequence shown here is derived from an EMBL/GenBank/DDBJ whole genome shotgun (WGS) entry which is preliminary data.</text>
</comment>
<evidence type="ECO:0000313" key="1">
    <source>
        <dbReference type="EMBL" id="KWA84905.1"/>
    </source>
</evidence>
<name>A0A106SS15_9BURK</name>
<sequence>MENVSMTATFAVDDKELTLGREQFEALRMLALDSLTKSERYREFAPDLERSHLWSMDGVVRAGRWLFENRNRQVVLVMNPPRAPVMRFIVVRFAYDDGHWSVAGISDERVTGAR</sequence>
<dbReference type="AlphaFoldDB" id="A0A106SS15"/>
<proteinExistence type="predicted"/>
<reference evidence="1 2" key="1">
    <citation type="submission" date="2015-11" db="EMBL/GenBank/DDBJ databases">
        <title>Expanding the genomic diversity of Burkholderia species for the development of highly accurate diagnostics.</title>
        <authorList>
            <person name="Sahl J."/>
            <person name="Keim P."/>
            <person name="Wagner D."/>
        </authorList>
    </citation>
    <scope>NUCLEOTIDE SEQUENCE [LARGE SCALE GENOMIC DNA]</scope>
    <source>
        <strain evidence="1 2">MSMB2087WGS</strain>
    </source>
</reference>